<evidence type="ECO:0000313" key="6">
    <source>
        <dbReference type="Proteomes" id="UP000713904"/>
    </source>
</evidence>
<evidence type="ECO:0000313" key="5">
    <source>
        <dbReference type="EMBL" id="MBC2575334.1"/>
    </source>
</evidence>
<dbReference type="PROSITE" id="PS00211">
    <property type="entry name" value="ABC_TRANSPORTER_1"/>
    <property type="match status" value="1"/>
</dbReference>
<evidence type="ECO:0000256" key="3">
    <source>
        <dbReference type="ARBA" id="ARBA00022840"/>
    </source>
</evidence>
<dbReference type="Pfam" id="PF00005">
    <property type="entry name" value="ABC_tran"/>
    <property type="match status" value="1"/>
</dbReference>
<name>A0ABR6TJH3_9FIRM</name>
<dbReference type="InterPro" id="IPR051782">
    <property type="entry name" value="ABC_Transporter_VariousFunc"/>
</dbReference>
<dbReference type="PANTHER" id="PTHR42939">
    <property type="entry name" value="ABC TRANSPORTER ATP-BINDING PROTEIN ALBC-RELATED"/>
    <property type="match status" value="1"/>
</dbReference>
<dbReference type="Gene3D" id="3.40.50.300">
    <property type="entry name" value="P-loop containing nucleotide triphosphate hydrolases"/>
    <property type="match status" value="1"/>
</dbReference>
<dbReference type="InterPro" id="IPR003439">
    <property type="entry name" value="ABC_transporter-like_ATP-bd"/>
</dbReference>
<dbReference type="GO" id="GO:0005524">
    <property type="term" value="F:ATP binding"/>
    <property type="evidence" value="ECO:0007669"/>
    <property type="project" value="UniProtKB-KW"/>
</dbReference>
<accession>A0ABR6TJH3</accession>
<comment type="caution">
    <text evidence="5">The sequence shown here is derived from an EMBL/GenBank/DDBJ whole genome shotgun (WGS) entry which is preliminary data.</text>
</comment>
<dbReference type="CDD" id="cd03230">
    <property type="entry name" value="ABC_DR_subfamily_A"/>
    <property type="match status" value="1"/>
</dbReference>
<dbReference type="SUPFAM" id="SSF52540">
    <property type="entry name" value="P-loop containing nucleoside triphosphate hydrolases"/>
    <property type="match status" value="1"/>
</dbReference>
<dbReference type="PROSITE" id="PS50893">
    <property type="entry name" value="ABC_TRANSPORTER_2"/>
    <property type="match status" value="1"/>
</dbReference>
<reference evidence="5 6" key="1">
    <citation type="submission" date="2020-05" db="EMBL/GenBank/DDBJ databases">
        <title>Draft genome of xy-202 and genomic insight in genome of the genus Peptostreptococcus.</title>
        <authorList>
            <person name="Zhang Z."/>
        </authorList>
    </citation>
    <scope>NUCLEOTIDE SEQUENCE [LARGE SCALE GENOMIC DNA]</scope>
    <source>
        <strain evidence="5 6">DSM 27025</strain>
    </source>
</reference>
<evidence type="ECO:0000259" key="4">
    <source>
        <dbReference type="PROSITE" id="PS50893"/>
    </source>
</evidence>
<gene>
    <name evidence="5" type="ORF">HLB29_01375</name>
</gene>
<dbReference type="InterPro" id="IPR003593">
    <property type="entry name" value="AAA+_ATPase"/>
</dbReference>
<dbReference type="Proteomes" id="UP000713904">
    <property type="component" value="Unassembled WGS sequence"/>
</dbReference>
<evidence type="ECO:0000256" key="2">
    <source>
        <dbReference type="ARBA" id="ARBA00022741"/>
    </source>
</evidence>
<dbReference type="RefSeq" id="WP_185623367.1">
    <property type="nucleotide sequence ID" value="NZ_JABGBW010000001.1"/>
</dbReference>
<dbReference type="InterPro" id="IPR017871">
    <property type="entry name" value="ABC_transporter-like_CS"/>
</dbReference>
<sequence>MINIEGLRVEYGSKVAIENLNLEIKDGEIFGLIGHNGAGKSTTIKSLVSIIKPTAGKIFVDGLNLEENRLQIKNIIGYVSDSPDMFLKIPARSFLELIADIYGIDDDKRDERIEYLSEIFSLKNSLMGTIEEFSHGMRQKIFVIAALLSNPKIWILDEPMTGLDPQSSYNLKEMMKEHSKAGNTVLFSTHVLEVAEQICDRIGILSKGKLLFVGTMDELRATYPGENLENIYLDMVNTEHHLEIGEA</sequence>
<dbReference type="InterPro" id="IPR027417">
    <property type="entry name" value="P-loop_NTPase"/>
</dbReference>
<keyword evidence="2" id="KW-0547">Nucleotide-binding</keyword>
<evidence type="ECO:0000256" key="1">
    <source>
        <dbReference type="ARBA" id="ARBA00022448"/>
    </source>
</evidence>
<organism evidence="5 6">
    <name type="scientific">Peptostreptococcus canis</name>
    <dbReference type="NCBI Taxonomy" id="1159213"/>
    <lineage>
        <taxon>Bacteria</taxon>
        <taxon>Bacillati</taxon>
        <taxon>Bacillota</taxon>
        <taxon>Clostridia</taxon>
        <taxon>Peptostreptococcales</taxon>
        <taxon>Peptostreptococcaceae</taxon>
        <taxon>Peptostreptococcus</taxon>
    </lineage>
</organism>
<keyword evidence="6" id="KW-1185">Reference proteome</keyword>
<protein>
    <submittedName>
        <fullName evidence="5">ABC transporter ATP-binding protein</fullName>
    </submittedName>
</protein>
<proteinExistence type="predicted"/>
<dbReference type="EMBL" id="JABGBW010000001">
    <property type="protein sequence ID" value="MBC2575334.1"/>
    <property type="molecule type" value="Genomic_DNA"/>
</dbReference>
<feature type="domain" description="ABC transporter" evidence="4">
    <location>
        <begin position="2"/>
        <end position="232"/>
    </location>
</feature>
<dbReference type="SMART" id="SM00382">
    <property type="entry name" value="AAA"/>
    <property type="match status" value="1"/>
</dbReference>
<dbReference type="PANTHER" id="PTHR42939:SF1">
    <property type="entry name" value="ABC TRANSPORTER ATP-BINDING PROTEIN ALBC-RELATED"/>
    <property type="match status" value="1"/>
</dbReference>
<keyword evidence="1" id="KW-0813">Transport</keyword>
<keyword evidence="3 5" id="KW-0067">ATP-binding</keyword>